<dbReference type="EMBL" id="CP060635">
    <property type="protein sequence ID" value="QNM09285.1"/>
    <property type="molecule type" value="Genomic_DNA"/>
</dbReference>
<organism evidence="9 10">
    <name type="scientific">Wansuia hejianensis</name>
    <dbReference type="NCBI Taxonomy" id="2763667"/>
    <lineage>
        <taxon>Bacteria</taxon>
        <taxon>Bacillati</taxon>
        <taxon>Bacillota</taxon>
        <taxon>Clostridia</taxon>
        <taxon>Lachnospirales</taxon>
        <taxon>Lachnospiraceae</taxon>
        <taxon>Wansuia</taxon>
    </lineage>
</organism>
<dbReference type="NCBIfam" id="TIGR02227">
    <property type="entry name" value="sigpep_I_bact"/>
    <property type="match status" value="1"/>
</dbReference>
<keyword evidence="7" id="KW-0472">Membrane</keyword>
<dbReference type="PROSITE" id="PS00761">
    <property type="entry name" value="SPASE_I_3"/>
    <property type="match status" value="1"/>
</dbReference>
<feature type="active site" evidence="6">
    <location>
        <position position="52"/>
    </location>
</feature>
<proteinExistence type="inferred from homology"/>
<keyword evidence="7" id="KW-0645">Protease</keyword>
<keyword evidence="7" id="KW-0812">Transmembrane</keyword>
<dbReference type="Gene3D" id="2.10.109.10">
    <property type="entry name" value="Umud Fragment, subunit A"/>
    <property type="match status" value="1"/>
</dbReference>
<evidence type="ECO:0000259" key="8">
    <source>
        <dbReference type="Pfam" id="PF10502"/>
    </source>
</evidence>
<comment type="subcellular location">
    <subcellularLocation>
        <location evidence="2">Cell membrane</location>
        <topology evidence="2">Single-pass type II membrane protein</topology>
    </subcellularLocation>
    <subcellularLocation>
        <location evidence="7">Membrane</location>
        <topology evidence="7">Single-pass type II membrane protein</topology>
    </subcellularLocation>
</comment>
<keyword evidence="10" id="KW-1185">Reference proteome</keyword>
<protein>
    <recommendedName>
        <fullName evidence="4 7">Signal peptidase I</fullName>
        <ecNumber evidence="4 7">3.4.21.89</ecNumber>
    </recommendedName>
</protein>
<dbReference type="InterPro" id="IPR036286">
    <property type="entry name" value="LexA/Signal_pep-like_sf"/>
</dbReference>
<dbReference type="GO" id="GO:0009003">
    <property type="term" value="F:signal peptidase activity"/>
    <property type="evidence" value="ECO:0007669"/>
    <property type="project" value="UniProtKB-EC"/>
</dbReference>
<dbReference type="GO" id="GO:0005886">
    <property type="term" value="C:plasma membrane"/>
    <property type="evidence" value="ECO:0007669"/>
    <property type="project" value="UniProtKB-SubCell"/>
</dbReference>
<accession>A0A7G9GEQ3</accession>
<reference evidence="9 10" key="1">
    <citation type="submission" date="2020-08" db="EMBL/GenBank/DDBJ databases">
        <authorList>
            <person name="Liu C."/>
            <person name="Sun Q."/>
        </authorList>
    </citation>
    <scope>NUCLEOTIDE SEQUENCE [LARGE SCALE GENOMIC DNA]</scope>
    <source>
        <strain evidence="9 10">NSJ-29</strain>
    </source>
</reference>
<keyword evidence="7" id="KW-1133">Transmembrane helix</keyword>
<dbReference type="PANTHER" id="PTHR43390:SF1">
    <property type="entry name" value="CHLOROPLAST PROCESSING PEPTIDASE"/>
    <property type="match status" value="1"/>
</dbReference>
<dbReference type="RefSeq" id="WP_118647907.1">
    <property type="nucleotide sequence ID" value="NZ_CP060635.1"/>
</dbReference>
<comment type="catalytic activity">
    <reaction evidence="1 7">
        <text>Cleavage of hydrophobic, N-terminal signal or leader sequences from secreted and periplasmic proteins.</text>
        <dbReference type="EC" id="3.4.21.89"/>
    </reaction>
</comment>
<evidence type="ECO:0000256" key="7">
    <source>
        <dbReference type="RuleBase" id="RU362042"/>
    </source>
</evidence>
<gene>
    <name evidence="9" type="primary">lepB</name>
    <name evidence="9" type="ORF">H9Q79_03070</name>
</gene>
<dbReference type="EC" id="3.4.21.89" evidence="4 7"/>
<dbReference type="GO" id="GO:0006465">
    <property type="term" value="P:signal peptide processing"/>
    <property type="evidence" value="ECO:0007669"/>
    <property type="project" value="InterPro"/>
</dbReference>
<dbReference type="KEGG" id="whj:H9Q79_03070"/>
<feature type="domain" description="Peptidase S26" evidence="8">
    <location>
        <begin position="24"/>
        <end position="177"/>
    </location>
</feature>
<evidence type="ECO:0000256" key="5">
    <source>
        <dbReference type="ARBA" id="ARBA00022801"/>
    </source>
</evidence>
<dbReference type="CDD" id="cd06530">
    <property type="entry name" value="S26_SPase_I"/>
    <property type="match status" value="1"/>
</dbReference>
<dbReference type="InterPro" id="IPR000223">
    <property type="entry name" value="Pept_S26A_signal_pept_1"/>
</dbReference>
<dbReference type="Pfam" id="PF10502">
    <property type="entry name" value="Peptidase_S26"/>
    <property type="match status" value="1"/>
</dbReference>
<dbReference type="AlphaFoldDB" id="A0A7G9GEQ3"/>
<evidence type="ECO:0000313" key="9">
    <source>
        <dbReference type="EMBL" id="QNM09285.1"/>
    </source>
</evidence>
<feature type="transmembrane region" description="Helical" evidence="7">
    <location>
        <begin position="21"/>
        <end position="42"/>
    </location>
</feature>
<dbReference type="InterPro" id="IPR019758">
    <property type="entry name" value="Pept_S26A_signal_pept_1_CS"/>
</dbReference>
<evidence type="ECO:0000256" key="2">
    <source>
        <dbReference type="ARBA" id="ARBA00004401"/>
    </source>
</evidence>
<dbReference type="GO" id="GO:0004252">
    <property type="term" value="F:serine-type endopeptidase activity"/>
    <property type="evidence" value="ECO:0007669"/>
    <property type="project" value="InterPro"/>
</dbReference>
<dbReference type="InterPro" id="IPR019533">
    <property type="entry name" value="Peptidase_S26"/>
</dbReference>
<evidence type="ECO:0000256" key="6">
    <source>
        <dbReference type="PIRSR" id="PIRSR600223-1"/>
    </source>
</evidence>
<dbReference type="InterPro" id="IPR019757">
    <property type="entry name" value="Pept_S26A_signal_pept_1_Lys-AS"/>
</dbReference>
<comment type="similarity">
    <text evidence="3 7">Belongs to the peptidase S26 family.</text>
</comment>
<keyword evidence="5 7" id="KW-0378">Hydrolase</keyword>
<evidence type="ECO:0000256" key="4">
    <source>
        <dbReference type="ARBA" id="ARBA00013208"/>
    </source>
</evidence>
<dbReference type="Proteomes" id="UP000515860">
    <property type="component" value="Chromosome"/>
</dbReference>
<dbReference type="PRINTS" id="PR00727">
    <property type="entry name" value="LEADERPTASE"/>
</dbReference>
<dbReference type="PROSITE" id="PS00760">
    <property type="entry name" value="SPASE_I_2"/>
    <property type="match status" value="1"/>
</dbReference>
<feature type="active site" evidence="6">
    <location>
        <position position="96"/>
    </location>
</feature>
<dbReference type="PANTHER" id="PTHR43390">
    <property type="entry name" value="SIGNAL PEPTIDASE I"/>
    <property type="match status" value="1"/>
</dbReference>
<sequence length="191" mass="21612">MKRFTARYVRDYFWQSRVRAVFFWILEIAVAVALAFAFSYYFCQNIVVQEGSMEPTLSAGETVLIDTAAYKLGSPKRGDIIVFRTGEDEKTSLHIKRVVGLPGETIQIRDGQILIDGETYMEKKDFPPITNPGLAEEPVTLSSSEYFVLGDNRNSSEDSRHVDVGNVEKKNIVGKLWMVTSPFDKFGLLKK</sequence>
<evidence type="ECO:0000256" key="1">
    <source>
        <dbReference type="ARBA" id="ARBA00000677"/>
    </source>
</evidence>
<dbReference type="SUPFAM" id="SSF51306">
    <property type="entry name" value="LexA/Signal peptidase"/>
    <property type="match status" value="1"/>
</dbReference>
<evidence type="ECO:0000256" key="3">
    <source>
        <dbReference type="ARBA" id="ARBA00009370"/>
    </source>
</evidence>
<name>A0A7G9GEQ3_9FIRM</name>
<evidence type="ECO:0000313" key="10">
    <source>
        <dbReference type="Proteomes" id="UP000515860"/>
    </source>
</evidence>